<reference evidence="1 2" key="1">
    <citation type="submission" date="2018-06" db="EMBL/GenBank/DDBJ databases">
        <authorList>
            <consortium name="Pathogen Informatics"/>
            <person name="Doyle S."/>
        </authorList>
    </citation>
    <scope>NUCLEOTIDE SEQUENCE [LARGE SCALE GENOMIC DNA]</scope>
    <source>
        <strain evidence="1 2">NCTC11685</strain>
    </source>
</reference>
<name>A0A7H4MYQ9_9ENTR</name>
<comment type="caution">
    <text evidence="1">The sequence shown here is derived from an EMBL/GenBank/DDBJ whole genome shotgun (WGS) entry which is preliminary data.</text>
</comment>
<protein>
    <submittedName>
        <fullName evidence="1">Uncharacterized protein</fullName>
    </submittedName>
</protein>
<gene>
    <name evidence="1" type="ORF">NCTC11685_00122</name>
</gene>
<dbReference type="AlphaFoldDB" id="A0A7H4MYQ9"/>
<proteinExistence type="predicted"/>
<evidence type="ECO:0000313" key="1">
    <source>
        <dbReference type="EMBL" id="STV71190.1"/>
    </source>
</evidence>
<dbReference type="EMBL" id="UGMS01000001">
    <property type="protein sequence ID" value="STV71190.1"/>
    <property type="molecule type" value="Genomic_DNA"/>
</dbReference>
<accession>A0A7H4MYQ9</accession>
<organism evidence="1 2">
    <name type="scientific">Klebsiella michiganensis</name>
    <dbReference type="NCBI Taxonomy" id="1134687"/>
    <lineage>
        <taxon>Bacteria</taxon>
        <taxon>Pseudomonadati</taxon>
        <taxon>Pseudomonadota</taxon>
        <taxon>Gammaproteobacteria</taxon>
        <taxon>Enterobacterales</taxon>
        <taxon>Enterobacteriaceae</taxon>
        <taxon>Klebsiella/Raoultella group</taxon>
        <taxon>Klebsiella</taxon>
    </lineage>
</organism>
<dbReference type="Proteomes" id="UP000254863">
    <property type="component" value="Unassembled WGS sequence"/>
</dbReference>
<evidence type="ECO:0000313" key="2">
    <source>
        <dbReference type="Proteomes" id="UP000254863"/>
    </source>
</evidence>
<sequence length="126" mass="14227">MCISRKTPAGIFDSCAKKLNRADWLFYRATFPDSDINDIFSASAYPNIGNVEYLVYQVTTLRGEGLKIVDKNADGNNHAHGSWWRNWLIRLRGYSSRVENIKGGNNAECNNKMRFSHGNVNKILAG</sequence>